<dbReference type="EMBL" id="CP022111">
    <property type="protein sequence ID" value="ASG22941.1"/>
    <property type="molecule type" value="Genomic_DNA"/>
</dbReference>
<evidence type="ECO:0008006" key="4">
    <source>
        <dbReference type="Google" id="ProtNLM"/>
    </source>
</evidence>
<dbReference type="InterPro" id="IPR011044">
    <property type="entry name" value="Quino_amine_DH_bsu"/>
</dbReference>
<evidence type="ECO:0000313" key="3">
    <source>
        <dbReference type="Proteomes" id="UP000197153"/>
    </source>
</evidence>
<feature type="transmembrane region" description="Helical" evidence="1">
    <location>
        <begin position="16"/>
        <end position="36"/>
    </location>
</feature>
<dbReference type="SUPFAM" id="SSF50969">
    <property type="entry name" value="YVTN repeat-like/Quinoprotein amine dehydrogenase"/>
    <property type="match status" value="1"/>
</dbReference>
<evidence type="ECO:0000313" key="2">
    <source>
        <dbReference type="EMBL" id="ASG22941.1"/>
    </source>
</evidence>
<keyword evidence="3" id="KW-1185">Reference proteome</keyword>
<sequence length="393" mass="42418">MTVGWVMAGLLKNRKVLLGTLLLAGLFGVGIFKFAWKPTYDVGGGVSMKLVRNIAIPDIGRRFFLEQIKVDPSGTRVALLLELNYSLSVISIIDLASGKELARIDDGVGMNYMADQSNIDWSPDGSLIMIGTAWAKRDTIGIWDSGTGKEKYRVTVGGVTRSPAYFSPDGKKILVNRSDFPNSGRIEVYQIDNNALVYQADMIVPAMAVAWAGQDKIAAIGWWNKGLAIGGDVKYEDCDVVASLLDISSHSAPTSFRVAGGYHSMSASSCGLRWISGRSNRDGDRILFQPFFIIDASAAKLIKDLGDTGLDPGPYVEDFLGDHKNIAVISKDAGSTIFLGPGASIFDIQKGKYPGGEHLPGCCSLSVNAPNGILAEFNQGKISIFQIEREKRP</sequence>
<organism evidence="2 3">
    <name type="scientific">Nitrospirillum viridazoti CBAmc</name>
    <dbReference type="NCBI Taxonomy" id="1441467"/>
    <lineage>
        <taxon>Bacteria</taxon>
        <taxon>Pseudomonadati</taxon>
        <taxon>Pseudomonadota</taxon>
        <taxon>Alphaproteobacteria</taxon>
        <taxon>Rhodospirillales</taxon>
        <taxon>Azospirillaceae</taxon>
        <taxon>Nitrospirillum</taxon>
        <taxon>Nitrospirillum viridazoti</taxon>
    </lineage>
</organism>
<keyword evidence="1" id="KW-1133">Transmembrane helix</keyword>
<proteinExistence type="predicted"/>
<reference evidence="2 3" key="1">
    <citation type="submission" date="2017-06" db="EMBL/GenBank/DDBJ databases">
        <title>Complete genome sequence of Nitrospirillum amazonense strain CBAmC, an endophytic nitrogen-fixing and plant growth-promoting bacterium, isolated from sugarcane.</title>
        <authorList>
            <person name="Schwab S."/>
            <person name="dos Santos Teixeira K.R."/>
            <person name="Simoes Araujo J.L."/>
            <person name="Soares Vidal M."/>
            <person name="Borges de Freitas H.R."/>
            <person name="Rivello Crivelaro A.L."/>
            <person name="Bueno de Camargo Nunes A."/>
            <person name="dos Santos C.M."/>
            <person name="Palmeira da Silva Rosa D."/>
            <person name="da Silva Padilha D."/>
            <person name="da Silva E."/>
            <person name="Araujo Terra L."/>
            <person name="Soares Mendes V."/>
            <person name="Farinelli L."/>
            <person name="Magalhaes Cruz L."/>
            <person name="Baldani J.I."/>
        </authorList>
    </citation>
    <scope>NUCLEOTIDE SEQUENCE [LARGE SCALE GENOMIC DNA]</scope>
    <source>
        <strain evidence="2 3">CBAmC</strain>
    </source>
</reference>
<evidence type="ECO:0000256" key="1">
    <source>
        <dbReference type="SAM" id="Phobius"/>
    </source>
</evidence>
<name>A0A248JWS0_9PROT</name>
<dbReference type="KEGG" id="nao:Y958_18840"/>
<dbReference type="AlphaFoldDB" id="A0A248JWS0"/>
<keyword evidence="1" id="KW-0472">Membrane</keyword>
<dbReference type="InterPro" id="IPR015943">
    <property type="entry name" value="WD40/YVTN_repeat-like_dom_sf"/>
</dbReference>
<dbReference type="Proteomes" id="UP000197153">
    <property type="component" value="Chromosome 2"/>
</dbReference>
<protein>
    <recommendedName>
        <fullName evidence="4">WD40 repeat domain-containing protein</fullName>
    </recommendedName>
</protein>
<keyword evidence="1" id="KW-0812">Transmembrane</keyword>
<dbReference type="Gene3D" id="2.130.10.10">
    <property type="entry name" value="YVTN repeat-like/Quinoprotein amine dehydrogenase"/>
    <property type="match status" value="1"/>
</dbReference>
<gene>
    <name evidence="2" type="ORF">Y958_18840</name>
</gene>
<accession>A0A248JWS0</accession>